<name>A0A2D0IZC0_9GAMM</name>
<keyword evidence="1" id="KW-0830">Ubiquinone</keyword>
<dbReference type="EMBL" id="NIBT01000001">
    <property type="protein sequence ID" value="PHM27276.1"/>
    <property type="molecule type" value="Genomic_DNA"/>
</dbReference>
<dbReference type="SUPFAM" id="SSF53335">
    <property type="entry name" value="S-adenosyl-L-methionine-dependent methyltransferases"/>
    <property type="match status" value="1"/>
</dbReference>
<reference evidence="1 2" key="1">
    <citation type="journal article" date="2017" name="Nat. Microbiol.">
        <title>Natural product diversity associated with the nematode symbionts Photorhabdus and Xenorhabdus.</title>
        <authorList>
            <person name="Tobias N.J."/>
            <person name="Wolff H."/>
            <person name="Djahanschiri B."/>
            <person name="Grundmann F."/>
            <person name="Kronenwerth M."/>
            <person name="Shi Y.M."/>
            <person name="Simonyi S."/>
            <person name="Grun P."/>
            <person name="Shapiro-Ilan D."/>
            <person name="Pidot S.J."/>
            <person name="Stinear T.P."/>
            <person name="Ebersberger I."/>
            <person name="Bode H.B."/>
        </authorList>
    </citation>
    <scope>NUCLEOTIDE SEQUENCE [LARGE SCALE GENOMIC DNA]</scope>
    <source>
        <strain evidence="1 2">DSM 16337</strain>
    </source>
</reference>
<proteinExistence type="predicted"/>
<dbReference type="GO" id="GO:0008168">
    <property type="term" value="F:methyltransferase activity"/>
    <property type="evidence" value="ECO:0007669"/>
    <property type="project" value="UniProtKB-KW"/>
</dbReference>
<keyword evidence="1" id="KW-0489">Methyltransferase</keyword>
<keyword evidence="1" id="KW-0808">Transferase</keyword>
<dbReference type="InterPro" id="IPR029063">
    <property type="entry name" value="SAM-dependent_MTases_sf"/>
</dbReference>
<accession>A0A2D0IZC0</accession>
<gene>
    <name evidence="1" type="ORF">Xehl_00271</name>
</gene>
<dbReference type="AlphaFoldDB" id="A0A2D0IZC0"/>
<dbReference type="Proteomes" id="UP000225605">
    <property type="component" value="Unassembled WGS sequence"/>
</dbReference>
<evidence type="ECO:0000313" key="2">
    <source>
        <dbReference type="Proteomes" id="UP000225605"/>
    </source>
</evidence>
<dbReference type="RefSeq" id="WP_208638614.1">
    <property type="nucleotide sequence ID" value="NZ_CAWNOJ010000001.1"/>
</dbReference>
<sequence length="120" mass="14131">MFQSVANHLKPSGKLVAYTISPDYQLEVDNYDIYGIHILSKEPWQGGYRYQAEFLSTPPSAFTFYQWSREDYERAIEKAGFSQFEWKKASVLDSDIKLYSDSFWQIFQQNCLNISLTCHY</sequence>
<comment type="caution">
    <text evidence="1">The sequence shown here is derived from an EMBL/GenBank/DDBJ whole genome shotgun (WGS) entry which is preliminary data.</text>
</comment>
<evidence type="ECO:0000313" key="1">
    <source>
        <dbReference type="EMBL" id="PHM27276.1"/>
    </source>
</evidence>
<dbReference type="Gene3D" id="3.40.50.150">
    <property type="entry name" value="Vaccinia Virus protein VP39"/>
    <property type="match status" value="1"/>
</dbReference>
<organism evidence="1 2">
    <name type="scientific">Xenorhabdus ehlersii</name>
    <dbReference type="NCBI Taxonomy" id="290111"/>
    <lineage>
        <taxon>Bacteria</taxon>
        <taxon>Pseudomonadati</taxon>
        <taxon>Pseudomonadota</taxon>
        <taxon>Gammaproteobacteria</taxon>
        <taxon>Enterobacterales</taxon>
        <taxon>Morganellaceae</taxon>
        <taxon>Xenorhabdus</taxon>
    </lineage>
</organism>
<protein>
    <submittedName>
        <fullName evidence="1">Ubiquinone biosynthesis methyltransferase UbiE</fullName>
    </submittedName>
</protein>
<dbReference type="GO" id="GO:0032259">
    <property type="term" value="P:methylation"/>
    <property type="evidence" value="ECO:0007669"/>
    <property type="project" value="UniProtKB-KW"/>
</dbReference>